<dbReference type="RefSeq" id="WP_102628331.1">
    <property type="nucleotide sequence ID" value="NZ_PDOH01000006.1"/>
</dbReference>
<keyword evidence="4" id="KW-1185">Reference proteome</keyword>
<protein>
    <submittedName>
        <fullName evidence="3">Uncharacterized protein</fullName>
    </submittedName>
</protein>
<dbReference type="EMBL" id="PNRE01000058">
    <property type="protein sequence ID" value="PMR68908.1"/>
    <property type="molecule type" value="Genomic_DNA"/>
</dbReference>
<dbReference type="AlphaFoldDB" id="A0A2N7TLB1"/>
<evidence type="ECO:0000256" key="1">
    <source>
        <dbReference type="SAM" id="Coils"/>
    </source>
</evidence>
<proteinExistence type="predicted"/>
<dbReference type="Proteomes" id="UP000235346">
    <property type="component" value="Unassembled WGS sequence"/>
</dbReference>
<dbReference type="OrthoDB" id="6172510at2"/>
<organism evidence="3 4">
    <name type="scientific">Halomonas heilongjiangensis</name>
    <dbReference type="NCBI Taxonomy" id="1387883"/>
    <lineage>
        <taxon>Bacteria</taxon>
        <taxon>Pseudomonadati</taxon>
        <taxon>Pseudomonadota</taxon>
        <taxon>Gammaproteobacteria</taxon>
        <taxon>Oceanospirillales</taxon>
        <taxon>Halomonadaceae</taxon>
        <taxon>Halomonas</taxon>
    </lineage>
</organism>
<evidence type="ECO:0000313" key="4">
    <source>
        <dbReference type="Proteomes" id="UP000235346"/>
    </source>
</evidence>
<evidence type="ECO:0000313" key="3">
    <source>
        <dbReference type="EMBL" id="PMR68908.1"/>
    </source>
</evidence>
<evidence type="ECO:0000256" key="2">
    <source>
        <dbReference type="SAM" id="MobiDB-lite"/>
    </source>
</evidence>
<feature type="region of interest" description="Disordered" evidence="2">
    <location>
        <begin position="1"/>
        <end position="30"/>
    </location>
</feature>
<accession>A0A2N7TLB1</accession>
<sequence>MSTGTRPGSPENPHVISRFEPPEAEGGSIESTARHVCEEQCWADILYLPGTRTFWLLTEEVSDILLEASETLSTWVQEEDPAERLRKLTEDAGLECLLPARAENFLDESERQRYLEAFERLVELTQDDEASLEARIAHQRTMWDHLYQVSTPGVLEFLARSTRRNSQEIARLERQLRQLYQQGLERAREQGYSLEDEGYFGPWEAEIATALDAYRSHRAQAQREYHFHPGGEGEATPFSLQEALAEYQRFIQLCESMPPREAANECRFVGYVQQLNEQQESKYSAYLYSILTLASLGIATPELALSSPNPRVRQLRNGVEAFDAYCRTLKESLELHQAVENKLREWESGTGGQTQLPVFLFEQERQRYEALQETQNELHERARQAVEEMEPGRVLVWHTDIEDDRHSLGYQKRKIELLVQNNFPLREFSSPQGEKSLSHISLLQMVPTMTGNERWRLERTLRADGVLPARLWEAPETALSQWLQGRRCQAIAHRLDWHDEPMGFFQPERFFAHLEEEGHEIASLDDASKQSWGEALQKILFTGPSREELRLFDASAQAQMLRLVGMARHELNEARQEGERDTPWDITENSPSLTFFDVEMEAKSEGKLKTQSRNETALEREEPGLWILDANDEWSPSVNLTYSWEAKGTFSLARGELPLGQLVLPSREQARPVVATLTERGEQRELGRYAIVLDAVAKGFAGASLALAPEMGFSFDKDGLSVSGIDWVKREATGATVEAFAGARLGIETRCELHWEPPENLQRILPQRAAMASMGMQRASQSLSGWRSIGVAQLDVEVAAGIGGKLGFVLGMKNGKFVFKVSGRFVFGKGAGGGLAIELDPDSLDLWLVMLHRAMVDNNFEKPEWIDQEAYESMGWLAYIATTTLLNVGLLAARGRTGIERIYRAMTGGQKAGPIAYVLVNDPRKEELRSWVQQLSPEALGALLHLLISEPRAFEVEASGRGRGGSQSFNARQALDFQQIAIANCLGWIVEGVTMSVYGPQCRFSHVDPTPAQYLFTKAVVHMTEDGRPASNYGDVAYLNNRHRLDRFMVRISGTNNEDAMLAREDYQRSSKGLGVINCATSVSY</sequence>
<gene>
    <name evidence="3" type="ORF">C1H66_13115</name>
</gene>
<name>A0A2N7TLB1_9GAMM</name>
<reference evidence="3 4" key="1">
    <citation type="submission" date="2018-01" db="EMBL/GenBank/DDBJ databases">
        <title>Halomonas endophytica sp. nov., isolated from storage liquid in the stems of Populus euphratica.</title>
        <authorList>
            <person name="Chen C."/>
        </authorList>
    </citation>
    <scope>NUCLEOTIDE SEQUENCE [LARGE SCALE GENOMIC DNA]</scope>
    <source>
        <strain evidence="3 4">DSM 26881</strain>
    </source>
</reference>
<comment type="caution">
    <text evidence="3">The sequence shown here is derived from an EMBL/GenBank/DDBJ whole genome shotgun (WGS) entry which is preliminary data.</text>
</comment>
<keyword evidence="1" id="KW-0175">Coiled coil</keyword>
<feature type="coiled-coil region" evidence="1">
    <location>
        <begin position="361"/>
        <end position="388"/>
    </location>
</feature>